<accession>A0A518DMU4</accession>
<evidence type="ECO:0000313" key="2">
    <source>
        <dbReference type="EMBL" id="QDU93160.1"/>
    </source>
</evidence>
<dbReference type="InterPro" id="IPR004843">
    <property type="entry name" value="Calcineurin-like_PHP"/>
</dbReference>
<dbReference type="RefSeq" id="WP_145049722.1">
    <property type="nucleotide sequence ID" value="NZ_CP036433.1"/>
</dbReference>
<dbReference type="Gene3D" id="3.60.21.10">
    <property type="match status" value="1"/>
</dbReference>
<dbReference type="OrthoDB" id="332939at2"/>
<proteinExistence type="predicted"/>
<sequence length="207" mass="21158">MKLLLFSDLHASPTAAAALVEQAAGADVAIGAGDFGNMRRGIADAVRLLAALPIPLVATPGNAESYEELCQAFQDGPAAQVLHGSQATLQGEVFYGLGGAVPVTPFGSWSYDFTEEQAAGLLAGCPSGCVLVTHAPPHGVVDRDSGGQHRGSTAIRQAILDLRPRLVVCGHIHASGGTVGDLDGVPVVNAGPQGVLWNLDAGRRLPL</sequence>
<organism evidence="2 3">
    <name type="scientific">Lignipirellula cremea</name>
    <dbReference type="NCBI Taxonomy" id="2528010"/>
    <lineage>
        <taxon>Bacteria</taxon>
        <taxon>Pseudomonadati</taxon>
        <taxon>Planctomycetota</taxon>
        <taxon>Planctomycetia</taxon>
        <taxon>Pirellulales</taxon>
        <taxon>Pirellulaceae</taxon>
        <taxon>Lignipirellula</taxon>
    </lineage>
</organism>
<protein>
    <submittedName>
        <fullName evidence="2">Calcineurin-like phosphoesterase superfamily domain protein</fullName>
    </submittedName>
</protein>
<evidence type="ECO:0000259" key="1">
    <source>
        <dbReference type="Pfam" id="PF00149"/>
    </source>
</evidence>
<feature type="domain" description="Calcineurin-like phosphoesterase" evidence="1">
    <location>
        <begin position="1"/>
        <end position="174"/>
    </location>
</feature>
<dbReference type="KEGG" id="lcre:Pla8534_09390"/>
<name>A0A518DMU4_9BACT</name>
<dbReference type="PANTHER" id="PTHR12905">
    <property type="entry name" value="METALLOPHOSPHOESTERASE"/>
    <property type="match status" value="1"/>
</dbReference>
<dbReference type="Pfam" id="PF00149">
    <property type="entry name" value="Metallophos"/>
    <property type="match status" value="1"/>
</dbReference>
<dbReference type="EMBL" id="CP036433">
    <property type="protein sequence ID" value="QDU93160.1"/>
    <property type="molecule type" value="Genomic_DNA"/>
</dbReference>
<reference evidence="2 3" key="1">
    <citation type="submission" date="2019-02" db="EMBL/GenBank/DDBJ databases">
        <title>Deep-cultivation of Planctomycetes and their phenomic and genomic characterization uncovers novel biology.</title>
        <authorList>
            <person name="Wiegand S."/>
            <person name="Jogler M."/>
            <person name="Boedeker C."/>
            <person name="Pinto D."/>
            <person name="Vollmers J."/>
            <person name="Rivas-Marin E."/>
            <person name="Kohn T."/>
            <person name="Peeters S.H."/>
            <person name="Heuer A."/>
            <person name="Rast P."/>
            <person name="Oberbeckmann S."/>
            <person name="Bunk B."/>
            <person name="Jeske O."/>
            <person name="Meyerdierks A."/>
            <person name="Storesund J.E."/>
            <person name="Kallscheuer N."/>
            <person name="Luecker S."/>
            <person name="Lage O.M."/>
            <person name="Pohl T."/>
            <person name="Merkel B.J."/>
            <person name="Hornburger P."/>
            <person name="Mueller R.-W."/>
            <person name="Bruemmer F."/>
            <person name="Labrenz M."/>
            <person name="Spormann A.M."/>
            <person name="Op den Camp H."/>
            <person name="Overmann J."/>
            <person name="Amann R."/>
            <person name="Jetten M.S.M."/>
            <person name="Mascher T."/>
            <person name="Medema M.H."/>
            <person name="Devos D.P."/>
            <person name="Kaster A.-K."/>
            <person name="Ovreas L."/>
            <person name="Rohde M."/>
            <person name="Galperin M.Y."/>
            <person name="Jogler C."/>
        </authorList>
    </citation>
    <scope>NUCLEOTIDE SEQUENCE [LARGE SCALE GENOMIC DNA]</scope>
    <source>
        <strain evidence="2 3">Pla85_3_4</strain>
    </source>
</reference>
<evidence type="ECO:0000313" key="3">
    <source>
        <dbReference type="Proteomes" id="UP000317648"/>
    </source>
</evidence>
<gene>
    <name evidence="2" type="ORF">Pla8534_09390</name>
</gene>
<dbReference type="InterPro" id="IPR051693">
    <property type="entry name" value="UPF0046_metallophosphoest"/>
</dbReference>
<dbReference type="GO" id="GO:0016787">
    <property type="term" value="F:hydrolase activity"/>
    <property type="evidence" value="ECO:0007669"/>
    <property type="project" value="InterPro"/>
</dbReference>
<dbReference type="InterPro" id="IPR029052">
    <property type="entry name" value="Metallo-depent_PP-like"/>
</dbReference>
<dbReference type="PANTHER" id="PTHR12905:SF0">
    <property type="entry name" value="CALCINEURIN-LIKE PHOSPHOESTERASE DOMAIN-CONTAINING PROTEIN"/>
    <property type="match status" value="1"/>
</dbReference>
<dbReference type="Proteomes" id="UP000317648">
    <property type="component" value="Chromosome"/>
</dbReference>
<dbReference type="SUPFAM" id="SSF56300">
    <property type="entry name" value="Metallo-dependent phosphatases"/>
    <property type="match status" value="1"/>
</dbReference>
<dbReference type="AlphaFoldDB" id="A0A518DMU4"/>
<keyword evidence="3" id="KW-1185">Reference proteome</keyword>